<name>A0A8S5UCC2_9CAUD</name>
<sequence>MAFRSVSSINLSRFNSSVSCNFLEDYESYLDKKSIEKASKLSSKTFAPSSFRCMRKSWFRLRGVKPDKDKKPDRGLDFTADIGTACHKIIQTDLKDMLKENWVSVEDFLAEHPIPHEYTLSKSEDGLETRVEFHDIPIRFAVDGIVRIDGEYYLLEIKTSEFAAFNNLTQWKDEHEDQVKCYMTLLGLKKCLFLYQDRQYGALKCYQLNINEVDVNKVANVFKIVMDCEKNMIAPDRLPRGDKWCSMCEYKKSCETWG</sequence>
<keyword evidence="1" id="KW-0540">Nuclease</keyword>
<protein>
    <submittedName>
        <fullName evidence="1">Exonuclease</fullName>
    </submittedName>
</protein>
<dbReference type="Gene3D" id="3.90.320.10">
    <property type="match status" value="1"/>
</dbReference>
<dbReference type="EMBL" id="BK016063">
    <property type="protein sequence ID" value="DAF92121.1"/>
    <property type="molecule type" value="Genomic_DNA"/>
</dbReference>
<dbReference type="InterPro" id="IPR011604">
    <property type="entry name" value="PDDEXK-like_dom_sf"/>
</dbReference>
<keyword evidence="1" id="KW-0269">Exonuclease</keyword>
<keyword evidence="1" id="KW-0378">Hydrolase</keyword>
<reference evidence="1" key="1">
    <citation type="journal article" date="2021" name="Proc. Natl. Acad. Sci. U.S.A.">
        <title>A Catalog of Tens of Thousands of Viruses from Human Metagenomes Reveals Hidden Associations with Chronic Diseases.</title>
        <authorList>
            <person name="Tisza M.J."/>
            <person name="Buck C.B."/>
        </authorList>
    </citation>
    <scope>NUCLEOTIDE SEQUENCE</scope>
    <source>
        <strain evidence="1">CtgN495</strain>
    </source>
</reference>
<accession>A0A8S5UCC2</accession>
<dbReference type="GO" id="GO:0004527">
    <property type="term" value="F:exonuclease activity"/>
    <property type="evidence" value="ECO:0007669"/>
    <property type="project" value="UniProtKB-KW"/>
</dbReference>
<evidence type="ECO:0000313" key="1">
    <source>
        <dbReference type="EMBL" id="DAF92121.1"/>
    </source>
</evidence>
<proteinExistence type="predicted"/>
<organism evidence="1">
    <name type="scientific">Siphoviridae sp. ctgN495</name>
    <dbReference type="NCBI Taxonomy" id="2825608"/>
    <lineage>
        <taxon>Viruses</taxon>
        <taxon>Duplodnaviria</taxon>
        <taxon>Heunggongvirae</taxon>
        <taxon>Uroviricota</taxon>
        <taxon>Caudoviricetes</taxon>
    </lineage>
</organism>